<evidence type="ECO:0000313" key="7">
    <source>
        <dbReference type="EMBL" id="KKM46379.1"/>
    </source>
</evidence>
<evidence type="ECO:0000256" key="5">
    <source>
        <dbReference type="ARBA" id="ARBA00023136"/>
    </source>
</evidence>
<dbReference type="EMBL" id="LBFI01000024">
    <property type="protein sequence ID" value="KKM46379.1"/>
    <property type="molecule type" value="Genomic_DNA"/>
</dbReference>
<evidence type="ECO:0000256" key="4">
    <source>
        <dbReference type="ARBA" id="ARBA00022989"/>
    </source>
</evidence>
<comment type="caution">
    <text evidence="7">The sequence shown here is derived from an EMBL/GenBank/DDBJ whole genome shotgun (WGS) entry which is preliminary data.</text>
</comment>
<dbReference type="PATRIC" id="fig|145458.7.peg.928"/>
<dbReference type="GO" id="GO:0005886">
    <property type="term" value="C:plasma membrane"/>
    <property type="evidence" value="ECO:0007669"/>
    <property type="project" value="UniProtKB-SubCell"/>
</dbReference>
<feature type="transmembrane region" description="Helical" evidence="6">
    <location>
        <begin position="72"/>
        <end position="93"/>
    </location>
</feature>
<evidence type="ECO:0000256" key="1">
    <source>
        <dbReference type="ARBA" id="ARBA00004651"/>
    </source>
</evidence>
<sequence>MIGLPLFVLQRYGLALDGALAIGFRYLPGVIVGPWLNYTTRRISPKIVASTATAGIAIVALLIPATNQLWQVHLLSVILGIFTTVDVPARLAMRSWVTSRGTEQRLNSLIVTTERIAITVGPLLAASIGVFAGVEGNFSLQALLAAPAILTLLFVPRPTHSGEPRPYDKRRRAP</sequence>
<reference evidence="7 8" key="1">
    <citation type="submission" date="2015-04" db="EMBL/GenBank/DDBJ databases">
        <title>Draft genome sequence of Rathayibacter toxicus strain FH-142 (AKA 70134 or CS 32), a Western Australian isolate.</title>
        <authorList>
            <consortium name="Consortium for Microbial Forensics and Genomics (microFORGE)"/>
            <person name="Knight B.M."/>
            <person name="Roberts D.P."/>
            <person name="Lin D."/>
            <person name="Hari K."/>
            <person name="Fletcher J."/>
            <person name="Melcher U."/>
            <person name="Blagden T."/>
            <person name="Luster D.G."/>
            <person name="Sechler A.J."/>
            <person name="Schneider W.L."/>
            <person name="Winegar R.A."/>
        </authorList>
    </citation>
    <scope>NUCLEOTIDE SEQUENCE [LARGE SCALE GENOMIC DNA]</scope>
    <source>
        <strain evidence="7 8">FH142</strain>
    </source>
</reference>
<feature type="transmembrane region" description="Helical" evidence="6">
    <location>
        <begin position="47"/>
        <end position="66"/>
    </location>
</feature>
<dbReference type="SUPFAM" id="SSF103473">
    <property type="entry name" value="MFS general substrate transporter"/>
    <property type="match status" value="1"/>
</dbReference>
<protein>
    <recommendedName>
        <fullName evidence="9">MFS transporter</fullName>
    </recommendedName>
</protein>
<keyword evidence="3 6" id="KW-0812">Transmembrane</keyword>
<dbReference type="InterPro" id="IPR036259">
    <property type="entry name" value="MFS_trans_sf"/>
</dbReference>
<evidence type="ECO:0000313" key="8">
    <source>
        <dbReference type="Proteomes" id="UP000052979"/>
    </source>
</evidence>
<name>A0A0C5BRP6_9MICO</name>
<dbReference type="Proteomes" id="UP000052979">
    <property type="component" value="Unassembled WGS sequence"/>
</dbReference>
<organism evidence="7 8">
    <name type="scientific">Rathayibacter toxicus</name>
    <dbReference type="NCBI Taxonomy" id="145458"/>
    <lineage>
        <taxon>Bacteria</taxon>
        <taxon>Bacillati</taxon>
        <taxon>Actinomycetota</taxon>
        <taxon>Actinomycetes</taxon>
        <taxon>Micrococcales</taxon>
        <taxon>Microbacteriaceae</taxon>
        <taxon>Rathayibacter</taxon>
    </lineage>
</organism>
<dbReference type="KEGG" id="rtc:APU90_02450"/>
<keyword evidence="5 6" id="KW-0472">Membrane</keyword>
<keyword evidence="2" id="KW-1003">Cell membrane</keyword>
<evidence type="ECO:0008006" key="9">
    <source>
        <dbReference type="Google" id="ProtNLM"/>
    </source>
</evidence>
<evidence type="ECO:0000256" key="3">
    <source>
        <dbReference type="ARBA" id="ARBA00022692"/>
    </source>
</evidence>
<dbReference type="KEGG" id="rtx:TI83_04020"/>
<dbReference type="PANTHER" id="PTHR23513">
    <property type="entry name" value="INTEGRAL MEMBRANE EFFLUX PROTEIN-RELATED"/>
    <property type="match status" value="1"/>
</dbReference>
<keyword evidence="4 6" id="KW-1133">Transmembrane helix</keyword>
<dbReference type="Gene3D" id="1.20.1250.20">
    <property type="entry name" value="MFS general substrate transporter like domains"/>
    <property type="match status" value="1"/>
</dbReference>
<accession>A0A0C5BRP6</accession>
<feature type="transmembrane region" description="Helical" evidence="6">
    <location>
        <begin position="114"/>
        <end position="132"/>
    </location>
</feature>
<proteinExistence type="predicted"/>
<comment type="subcellular location">
    <subcellularLocation>
        <location evidence="1">Cell membrane</location>
        <topology evidence="1">Multi-pass membrane protein</topology>
    </subcellularLocation>
</comment>
<evidence type="ECO:0000256" key="6">
    <source>
        <dbReference type="SAM" id="Phobius"/>
    </source>
</evidence>
<dbReference type="PANTHER" id="PTHR23513:SF6">
    <property type="entry name" value="MAJOR FACILITATOR SUPERFAMILY ASSOCIATED DOMAIN-CONTAINING PROTEIN"/>
    <property type="match status" value="1"/>
</dbReference>
<keyword evidence="8" id="KW-1185">Reference proteome</keyword>
<feature type="transmembrane region" description="Helical" evidence="6">
    <location>
        <begin position="138"/>
        <end position="155"/>
    </location>
</feature>
<feature type="transmembrane region" description="Helical" evidence="6">
    <location>
        <begin position="12"/>
        <end position="35"/>
    </location>
</feature>
<dbReference type="RefSeq" id="WP_042733944.1">
    <property type="nucleotide sequence ID" value="NZ_CP013292.1"/>
</dbReference>
<evidence type="ECO:0000256" key="2">
    <source>
        <dbReference type="ARBA" id="ARBA00022475"/>
    </source>
</evidence>
<dbReference type="GO" id="GO:0022857">
    <property type="term" value="F:transmembrane transporter activity"/>
    <property type="evidence" value="ECO:0007669"/>
    <property type="project" value="InterPro"/>
</dbReference>
<dbReference type="AlphaFoldDB" id="A0A0C5BRP6"/>
<dbReference type="InterPro" id="IPR011701">
    <property type="entry name" value="MFS"/>
</dbReference>
<dbReference type="Pfam" id="PF07690">
    <property type="entry name" value="MFS_1"/>
    <property type="match status" value="1"/>
</dbReference>
<gene>
    <name evidence="7" type="ORF">VT73_05055</name>
</gene>
<dbReference type="STRING" id="145458.APU90_02450"/>